<proteinExistence type="predicted"/>
<dbReference type="KEGG" id="ache:ACHE_40032S"/>
<name>A0A7R7ZMG5_ASPCH</name>
<evidence type="ECO:0000313" key="1">
    <source>
        <dbReference type="EMBL" id="BCR87468.1"/>
    </source>
</evidence>
<reference evidence="1" key="1">
    <citation type="submission" date="2021-01" db="EMBL/GenBank/DDBJ databases">
        <authorList>
            <consortium name="Aspergillus chevalieri M1 genome sequencing consortium"/>
            <person name="Kazuki M."/>
            <person name="Futagami T."/>
        </authorList>
    </citation>
    <scope>NUCLEOTIDE SEQUENCE</scope>
    <source>
        <strain evidence="1">M1</strain>
    </source>
</reference>
<dbReference type="AlphaFoldDB" id="A0A7R7ZMG5"/>
<reference evidence="1" key="2">
    <citation type="submission" date="2021-02" db="EMBL/GenBank/DDBJ databases">
        <title>Aspergillus chevalieri M1 genome sequence.</title>
        <authorList>
            <person name="Kadooka C."/>
            <person name="Mori K."/>
            <person name="Futagami T."/>
        </authorList>
    </citation>
    <scope>NUCLEOTIDE SEQUENCE</scope>
    <source>
        <strain evidence="1">M1</strain>
    </source>
</reference>
<keyword evidence="2" id="KW-1185">Reference proteome</keyword>
<organism evidence="1 2">
    <name type="scientific">Aspergillus chevalieri</name>
    <name type="common">Eurotium chevalieri</name>
    <dbReference type="NCBI Taxonomy" id="182096"/>
    <lineage>
        <taxon>Eukaryota</taxon>
        <taxon>Fungi</taxon>
        <taxon>Dikarya</taxon>
        <taxon>Ascomycota</taxon>
        <taxon>Pezizomycotina</taxon>
        <taxon>Eurotiomycetes</taxon>
        <taxon>Eurotiomycetidae</taxon>
        <taxon>Eurotiales</taxon>
        <taxon>Aspergillaceae</taxon>
        <taxon>Aspergillus</taxon>
        <taxon>Aspergillus subgen. Aspergillus</taxon>
    </lineage>
</organism>
<dbReference type="Proteomes" id="UP000637239">
    <property type="component" value="Chromosome 4"/>
</dbReference>
<gene>
    <name evidence="1" type="ORF">ACHE_40032S</name>
</gene>
<dbReference type="EMBL" id="AP024419">
    <property type="protein sequence ID" value="BCR87468.1"/>
    <property type="molecule type" value="Genomic_DNA"/>
</dbReference>
<evidence type="ECO:0000313" key="2">
    <source>
        <dbReference type="Proteomes" id="UP000637239"/>
    </source>
</evidence>
<accession>A0A7R7ZMG5</accession>
<dbReference type="RefSeq" id="XP_043135990.1">
    <property type="nucleotide sequence ID" value="XM_043278185.1"/>
</dbReference>
<dbReference type="GeneID" id="66981827"/>
<sequence length="293" mass="33447">MAQQESLDRAAMHPGSQPYSKDELVNIIMESLDKSTEEETLEFHEVDISTAWQTIDELERREGPRLHRTTYDSHQKILKLVIRPCIIHDIHFTWFIHQITLNPSLIVKEKMDLHIFASPRFENFQAPYTASHKEPDQCILPPGKSLPTVVIESGWSETKQQLYRDRDLWLKGGVGNIQVVIILKWGADPERKVRGDIEVYDLDTLGNIRCISCEVSGNDLDQPMVYLPNTRKAILPCPPAEIAATQRISLTKGQLFGPSLFPARNDDAVVDLDMKELREIAAMYILQQGYTPM</sequence>
<protein>
    <submittedName>
        <fullName evidence="1">Uncharacterized protein</fullName>
    </submittedName>
</protein>